<dbReference type="EMBL" id="BLKS01000001">
    <property type="protein sequence ID" value="GFG50369.1"/>
    <property type="molecule type" value="Genomic_DNA"/>
</dbReference>
<evidence type="ECO:0000256" key="1">
    <source>
        <dbReference type="ARBA" id="ARBA00022801"/>
    </source>
</evidence>
<dbReference type="PANTHER" id="PTHR43156:SF2">
    <property type="entry name" value="STAGE II SPORULATION PROTEIN E"/>
    <property type="match status" value="1"/>
</dbReference>
<dbReference type="SMART" id="SM00091">
    <property type="entry name" value="PAS"/>
    <property type="match status" value="1"/>
</dbReference>
<name>A0A2A7NAZ2_MYCAG</name>
<dbReference type="Gene3D" id="3.30.450.20">
    <property type="entry name" value="PAS domain"/>
    <property type="match status" value="1"/>
</dbReference>
<keyword evidence="5" id="KW-0418">Kinase</keyword>
<feature type="domain" description="PAS" evidence="2">
    <location>
        <begin position="10"/>
        <end position="76"/>
    </location>
</feature>
<comment type="caution">
    <text evidence="5">The sequence shown here is derived from an EMBL/GenBank/DDBJ whole genome shotgun (WGS) entry which is preliminary data.</text>
</comment>
<reference evidence="4 7" key="2">
    <citation type="journal article" date="2019" name="Emerg. Microbes Infect.">
        <title>Comprehensive subspecies identification of 175 nontuberculous mycobacteria species based on 7547 genomic profiles.</title>
        <authorList>
            <person name="Matsumoto Y."/>
            <person name="Kinjo T."/>
            <person name="Motooka D."/>
            <person name="Nabeya D."/>
            <person name="Jung N."/>
            <person name="Uechi K."/>
            <person name="Horii T."/>
            <person name="Iida T."/>
            <person name="Fujita J."/>
            <person name="Nakamura S."/>
        </authorList>
    </citation>
    <scope>NUCLEOTIDE SEQUENCE [LARGE SCALE GENOMIC DNA]</scope>
    <source>
        <strain evidence="4 7">JCM 6377</strain>
    </source>
</reference>
<dbReference type="InterPro" id="IPR013656">
    <property type="entry name" value="PAS_4"/>
</dbReference>
<feature type="domain" description="PPM-type phosphatase" evidence="3">
    <location>
        <begin position="169"/>
        <end position="393"/>
    </location>
</feature>
<evidence type="ECO:0000313" key="6">
    <source>
        <dbReference type="Proteomes" id="UP000220914"/>
    </source>
</evidence>
<dbReference type="Proteomes" id="UP000465302">
    <property type="component" value="Unassembled WGS sequence"/>
</dbReference>
<protein>
    <submittedName>
        <fullName evidence="5">Histidine kinase</fullName>
    </submittedName>
</protein>
<dbReference type="SUPFAM" id="SSF55785">
    <property type="entry name" value="PYP-like sensor domain (PAS domain)"/>
    <property type="match status" value="1"/>
</dbReference>
<accession>A0A2A7NAZ2</accession>
<dbReference type="SUPFAM" id="SSF81606">
    <property type="entry name" value="PP2C-like"/>
    <property type="match status" value="1"/>
</dbReference>
<evidence type="ECO:0000259" key="2">
    <source>
        <dbReference type="SMART" id="SM00091"/>
    </source>
</evidence>
<dbReference type="Gene3D" id="3.60.40.10">
    <property type="entry name" value="PPM-type phosphatase domain"/>
    <property type="match status" value="1"/>
</dbReference>
<dbReference type="NCBIfam" id="TIGR00229">
    <property type="entry name" value="sensory_box"/>
    <property type="match status" value="1"/>
</dbReference>
<evidence type="ECO:0000313" key="4">
    <source>
        <dbReference type="EMBL" id="GFG50369.1"/>
    </source>
</evidence>
<evidence type="ECO:0000313" key="7">
    <source>
        <dbReference type="Proteomes" id="UP000465302"/>
    </source>
</evidence>
<dbReference type="CDD" id="cd00130">
    <property type="entry name" value="PAS"/>
    <property type="match status" value="1"/>
</dbReference>
<dbReference type="InterPro" id="IPR000014">
    <property type="entry name" value="PAS"/>
</dbReference>
<dbReference type="Pfam" id="PF07228">
    <property type="entry name" value="SpoIIE"/>
    <property type="match status" value="1"/>
</dbReference>
<evidence type="ECO:0000313" key="5">
    <source>
        <dbReference type="EMBL" id="PEG40628.1"/>
    </source>
</evidence>
<keyword evidence="6" id="KW-1185">Reference proteome</keyword>
<dbReference type="PANTHER" id="PTHR43156">
    <property type="entry name" value="STAGE II SPORULATION PROTEIN E-RELATED"/>
    <property type="match status" value="1"/>
</dbReference>
<reference evidence="4" key="3">
    <citation type="submission" date="2020-02" db="EMBL/GenBank/DDBJ databases">
        <authorList>
            <person name="Matsumoto Y."/>
            <person name="Motooka D."/>
            <person name="Nakamura S."/>
        </authorList>
    </citation>
    <scope>NUCLEOTIDE SEQUENCE</scope>
    <source>
        <strain evidence="4">JCM 6377</strain>
    </source>
</reference>
<dbReference type="AlphaFoldDB" id="A0A2A7NAZ2"/>
<dbReference type="RefSeq" id="WP_097939280.1">
    <property type="nucleotide sequence ID" value="NZ_BLKS01000001.1"/>
</dbReference>
<reference evidence="5 6" key="1">
    <citation type="submission" date="2017-10" db="EMBL/GenBank/DDBJ databases">
        <title>The new phylogeny of genus Mycobacterium.</title>
        <authorList>
            <person name="Tortoli E."/>
            <person name="Trovato A."/>
            <person name="Cirillo D.M."/>
        </authorList>
    </citation>
    <scope>NUCLEOTIDE SEQUENCE [LARGE SCALE GENOMIC DNA]</scope>
    <source>
        <strain evidence="5 6">CCUG37673</strain>
    </source>
</reference>
<dbReference type="InterPro" id="IPR052016">
    <property type="entry name" value="Bact_Sigma-Reg"/>
</dbReference>
<dbReference type="InterPro" id="IPR036457">
    <property type="entry name" value="PPM-type-like_dom_sf"/>
</dbReference>
<dbReference type="InterPro" id="IPR035965">
    <property type="entry name" value="PAS-like_dom_sf"/>
</dbReference>
<gene>
    <name evidence="5" type="ORF">CQY20_06755</name>
    <name evidence="4" type="ORF">MAGR_18100</name>
</gene>
<dbReference type="OrthoDB" id="5241041at2"/>
<dbReference type="Pfam" id="PF08448">
    <property type="entry name" value="PAS_4"/>
    <property type="match status" value="1"/>
</dbReference>
<dbReference type="GO" id="GO:0016791">
    <property type="term" value="F:phosphatase activity"/>
    <property type="evidence" value="ECO:0007669"/>
    <property type="project" value="TreeGrafter"/>
</dbReference>
<dbReference type="GO" id="GO:0016301">
    <property type="term" value="F:kinase activity"/>
    <property type="evidence" value="ECO:0007669"/>
    <property type="project" value="UniProtKB-KW"/>
</dbReference>
<dbReference type="InterPro" id="IPR001932">
    <property type="entry name" value="PPM-type_phosphatase-like_dom"/>
</dbReference>
<dbReference type="EMBL" id="PDCP01000009">
    <property type="protein sequence ID" value="PEG40628.1"/>
    <property type="molecule type" value="Genomic_DNA"/>
</dbReference>
<evidence type="ECO:0000259" key="3">
    <source>
        <dbReference type="SMART" id="SM00331"/>
    </source>
</evidence>
<dbReference type="Proteomes" id="UP000220914">
    <property type="component" value="Unassembled WGS sequence"/>
</dbReference>
<keyword evidence="1" id="KW-0378">Hydrolase</keyword>
<dbReference type="SMART" id="SM00331">
    <property type="entry name" value="PP2C_SIG"/>
    <property type="match status" value="1"/>
</dbReference>
<organism evidence="5 6">
    <name type="scientific">Mycolicibacterium agri</name>
    <name type="common">Mycobacterium agri</name>
    <dbReference type="NCBI Taxonomy" id="36811"/>
    <lineage>
        <taxon>Bacteria</taxon>
        <taxon>Bacillati</taxon>
        <taxon>Actinomycetota</taxon>
        <taxon>Actinomycetes</taxon>
        <taxon>Mycobacteriales</taxon>
        <taxon>Mycobacteriaceae</taxon>
        <taxon>Mycolicibacterium</taxon>
    </lineage>
</organism>
<keyword evidence="5" id="KW-0808">Transferase</keyword>
<proteinExistence type="predicted"/>
<sequence length="396" mass="42569">MNEAVGPHGDDADDLFDNAPCGYLIVGSDRRIRRANATLAGWLDYDAERLAGMRFTDLFSVGSRIHFETHFAPLLQMRQELSGVSVELVTASGDRLPVFLAINARRGADGKPVEFRVTFDDAQDRRSYERELLDAQRRAEEQRRKVEVFARTLQRSLLPPTLSPPSGLEASALFRAASVDDVAGDFYDLFPLSVDSWGFFLGDVCGKGATAAAVTSLTRYTLRAAAVFDEDPVAVLHNLNAVLNQDAVELAPARKRILFSTVIFGVLARSGDGFDVRLAAGGHPPPILLHRAGHAEEVDLHGGLAVGLVAEARFVASRLHLSPGDTLLLYTDGLTEARVGDGAQRFDDTGALLKFAQAHAPTTPDAIVAAVETLLDDFGAGLDDDVAVLALGVPRG</sequence>